<evidence type="ECO:0000256" key="4">
    <source>
        <dbReference type="ARBA" id="ARBA00022525"/>
    </source>
</evidence>
<dbReference type="Pfam" id="PF02225">
    <property type="entry name" value="PA"/>
    <property type="match status" value="1"/>
</dbReference>
<evidence type="ECO:0000256" key="6">
    <source>
        <dbReference type="ARBA" id="ARBA00022723"/>
    </source>
</evidence>
<evidence type="ECO:0000313" key="13">
    <source>
        <dbReference type="EMBL" id="RJY11838.1"/>
    </source>
</evidence>
<sequence length="1306" mass="141186">MKTKLALAISAALLSSTAHSENNQSVNSSLSSLSKTSVTKMSNQNIKPLEDHHNDKGEITFQWAKKGVTKPNVSALKADIQTSAAADFYLNKLTGFSSEKDSQLRPVLSSMHTAKSGPTVATYAQELNGIEVFNKKFSILMDKSYNLVASSGSMSASTAAVGTSLKGFTESFSNPISAVKTAAKAVGVENINLTSTESIGKYSMFVADELNTNKKVIGTPRTKKVYIELNNKLVKAHYVELEVASKNSVDSDYYSFVVSSSDNKILFKNNMTAKDSDFNYRVYANESGAPWDSPHGNVIPATSSDQIDSSEYLSAPLVNLAHGPISTQDPWLAEDATTTFGNNVSAYVDAIAPDGFSAGDFAATTNSDKTFDYAYNVDERENSINNRNAAIVNLFYLNNYLHDQFYDHGFDESSGNAQESNYGRGGVEGDPIRAEVQDNSGFNNANMSTPADGGSPRMQMYLFDSKDAVVGEDYGISITAGDNTLLSSTQRASFGKGQFNITAEVVRVTDSVDEASDGCTTLENPNAILGKIAIINRGVCSFETKAAEAEKAGAIAAIIVNNRGTTEPAPVGADPDLDDPSIPTMGLSLNDGQKIYQMIEDGETVTVSMFDDKLYKGSSWDNGIVAHEWGHYISNRLVGNGNGLINNQGRSMGEGWGDFHALLLLSEESDLSIVGNDKLQKPYAATSYVSSFYSGIRNFPYSTDMDINPLTFKDVSASSPNVFQLENGSAEVHDAGEPWAAMLWDSFVGLVNDERHTYSEAKSRMMEYLVAGYKLTPIAPTYTEARDALLASALASDEEDYQVILKAFARRGMGIGAQSPARDDITHSNVVESFKTEGSSITGESHELNTNYEGLTVGYCTNDNVLDQGETGTVSFTVKNRGASSIEKLEATVEVVSDHDVTFSNEGKVVFENLSVLNNTTSKPLEFKIDRAGNGDNLTLRLQLPVEGEDTVAPEYFVDLPVNYDFKEKAVNNNSSVSGVNGFAGLKDFVETIYQGGDSAKGTSVTDDRFSFLFPWAEQDYLLINNNGFESDVALETKAFSVGFGGDFKISWDHYYEIEDGWDGGVVEISINNGEWVDVTEVGGTFEGTGYDGELRNLLPEREAFTGFASFPGGSESINFGTGLNGNQVKFRFRLVTDQNSNEFGWFIDNVSLTNITTSVFHDQVAGHTIACDNRLPNVVIKTSAGDVQEGESVTLTATAIDANAGDELTYSWKQTVGTEASISANNTPEITFTAPEVNEAVNQLTFELTVNDGTSDVVSTVDVKVRDIPAAVVTPTDNENRSSSGSLGWLALLLTPIAFLRRRKN</sequence>
<accession>A0A3A6TT22</accession>
<dbReference type="PANTHER" id="PTHR33478">
    <property type="entry name" value="EXTRACELLULAR METALLOPROTEINASE MEP"/>
    <property type="match status" value="1"/>
</dbReference>
<dbReference type="RefSeq" id="WP_121854053.1">
    <property type="nucleotide sequence ID" value="NZ_CP037952.1"/>
</dbReference>
<gene>
    <name evidence="13" type="ORF">D5R81_12915</name>
</gene>
<dbReference type="GO" id="GO:0006508">
    <property type="term" value="P:proteolysis"/>
    <property type="evidence" value="ECO:0007669"/>
    <property type="project" value="UniProtKB-KW"/>
</dbReference>
<protein>
    <submittedName>
        <fullName evidence="13">GlyGly-CTERM sorting domain-containing protein</fullName>
    </submittedName>
</protein>
<dbReference type="InterPro" id="IPR001842">
    <property type="entry name" value="Peptidase_M36"/>
</dbReference>
<evidence type="ECO:0000256" key="11">
    <source>
        <dbReference type="SAM" id="SignalP"/>
    </source>
</evidence>
<dbReference type="GO" id="GO:0008270">
    <property type="term" value="F:zinc ion binding"/>
    <property type="evidence" value="ECO:0007669"/>
    <property type="project" value="InterPro"/>
</dbReference>
<evidence type="ECO:0000256" key="2">
    <source>
        <dbReference type="ARBA" id="ARBA00004613"/>
    </source>
</evidence>
<comment type="cofactor">
    <cofactor evidence="1">
        <name>Zn(2+)</name>
        <dbReference type="ChEBI" id="CHEBI:29105"/>
    </cofactor>
</comment>
<evidence type="ECO:0000313" key="14">
    <source>
        <dbReference type="Proteomes" id="UP000273022"/>
    </source>
</evidence>
<dbReference type="InterPro" id="IPR003137">
    <property type="entry name" value="PA_domain"/>
</dbReference>
<comment type="subcellular location">
    <subcellularLocation>
        <location evidence="2">Secreted</location>
    </subcellularLocation>
</comment>
<dbReference type="CDD" id="cd04818">
    <property type="entry name" value="PA_subtilisin_1"/>
    <property type="match status" value="1"/>
</dbReference>
<dbReference type="SUPFAM" id="SSF55486">
    <property type="entry name" value="Metalloproteases ('zincins'), catalytic domain"/>
    <property type="match status" value="1"/>
</dbReference>
<feature type="domain" description="PA" evidence="12">
    <location>
        <begin position="502"/>
        <end position="595"/>
    </location>
</feature>
<dbReference type="InterPro" id="IPR046450">
    <property type="entry name" value="PA_dom_sf"/>
</dbReference>
<dbReference type="InterPro" id="IPR027268">
    <property type="entry name" value="Peptidase_M4/M1_CTD_sf"/>
</dbReference>
<feature type="signal peptide" evidence="11">
    <location>
        <begin position="1"/>
        <end position="20"/>
    </location>
</feature>
<dbReference type="EMBL" id="QYYH01000080">
    <property type="protein sequence ID" value="RJY11838.1"/>
    <property type="molecule type" value="Genomic_DNA"/>
</dbReference>
<keyword evidence="5" id="KW-0645">Protease</keyword>
<dbReference type="Gene3D" id="2.60.120.260">
    <property type="entry name" value="Galactose-binding domain-like"/>
    <property type="match status" value="1"/>
</dbReference>
<dbReference type="NCBIfam" id="NF038111">
    <property type="entry name" value="rhom_dep_M36"/>
    <property type="match status" value="1"/>
</dbReference>
<organism evidence="13 14">
    <name type="scientific">Parashewanella spongiae</name>
    <dbReference type="NCBI Taxonomy" id="342950"/>
    <lineage>
        <taxon>Bacteria</taxon>
        <taxon>Pseudomonadati</taxon>
        <taxon>Pseudomonadota</taxon>
        <taxon>Gammaproteobacteria</taxon>
        <taxon>Alteromonadales</taxon>
        <taxon>Shewanellaceae</taxon>
        <taxon>Parashewanella</taxon>
    </lineage>
</organism>
<proteinExistence type="inferred from homology"/>
<evidence type="ECO:0000256" key="8">
    <source>
        <dbReference type="ARBA" id="ARBA00022833"/>
    </source>
</evidence>
<keyword evidence="8" id="KW-0862">Zinc</keyword>
<name>A0A3A6TT22_9GAMM</name>
<evidence type="ECO:0000256" key="9">
    <source>
        <dbReference type="ARBA" id="ARBA00023049"/>
    </source>
</evidence>
<evidence type="ECO:0000256" key="7">
    <source>
        <dbReference type="ARBA" id="ARBA00022801"/>
    </source>
</evidence>
<dbReference type="NCBIfam" id="TIGR03501">
    <property type="entry name" value="GlyGly_CTERM"/>
    <property type="match status" value="1"/>
</dbReference>
<keyword evidence="4" id="KW-0964">Secreted</keyword>
<dbReference type="Gene3D" id="1.10.390.10">
    <property type="entry name" value="Neutral Protease Domain 2"/>
    <property type="match status" value="1"/>
</dbReference>
<dbReference type="Proteomes" id="UP000273022">
    <property type="component" value="Unassembled WGS sequence"/>
</dbReference>
<evidence type="ECO:0000256" key="3">
    <source>
        <dbReference type="ARBA" id="ARBA00006006"/>
    </source>
</evidence>
<dbReference type="Pfam" id="PF02128">
    <property type="entry name" value="Peptidase_M36"/>
    <property type="match status" value="1"/>
</dbReference>
<feature type="chain" id="PRO_5017451130" evidence="11">
    <location>
        <begin position="21"/>
        <end position="1306"/>
    </location>
</feature>
<dbReference type="OrthoDB" id="614750at2"/>
<comment type="caution">
    <text evidence="13">The sequence shown here is derived from an EMBL/GenBank/DDBJ whole genome shotgun (WGS) entry which is preliminary data.</text>
</comment>
<dbReference type="GO" id="GO:0004222">
    <property type="term" value="F:metalloendopeptidase activity"/>
    <property type="evidence" value="ECO:0007669"/>
    <property type="project" value="InterPro"/>
</dbReference>
<dbReference type="Gene3D" id="2.60.40.3010">
    <property type="match status" value="1"/>
</dbReference>
<dbReference type="Gene3D" id="3.50.30.30">
    <property type="match status" value="1"/>
</dbReference>
<keyword evidence="9" id="KW-0482">Metalloprotease</keyword>
<evidence type="ECO:0000259" key="12">
    <source>
        <dbReference type="Pfam" id="PF02225"/>
    </source>
</evidence>
<dbReference type="InterPro" id="IPR050371">
    <property type="entry name" value="Fungal_virulence_M36"/>
</dbReference>
<keyword evidence="7" id="KW-0378">Hydrolase</keyword>
<evidence type="ECO:0000256" key="5">
    <source>
        <dbReference type="ARBA" id="ARBA00022670"/>
    </source>
</evidence>
<dbReference type="GO" id="GO:0005615">
    <property type="term" value="C:extracellular space"/>
    <property type="evidence" value="ECO:0007669"/>
    <property type="project" value="InterPro"/>
</dbReference>
<keyword evidence="6" id="KW-0479">Metal-binding</keyword>
<dbReference type="SUPFAM" id="SSF52025">
    <property type="entry name" value="PA domain"/>
    <property type="match status" value="1"/>
</dbReference>
<reference evidence="13 14" key="1">
    <citation type="submission" date="2018-09" db="EMBL/GenBank/DDBJ databases">
        <title>Phylogeny of the Shewanellaceae, and recommendation for two new genera, Pseudoshewanella and Parashewanella.</title>
        <authorList>
            <person name="Wang G."/>
        </authorList>
    </citation>
    <scope>NUCLEOTIDE SEQUENCE [LARGE SCALE GENOMIC DNA]</scope>
    <source>
        <strain evidence="13 14">KCTC 22492</strain>
    </source>
</reference>
<evidence type="ECO:0000256" key="1">
    <source>
        <dbReference type="ARBA" id="ARBA00001947"/>
    </source>
</evidence>
<keyword evidence="14" id="KW-1185">Reference proteome</keyword>
<keyword evidence="10" id="KW-0865">Zymogen</keyword>
<evidence type="ECO:0000256" key="10">
    <source>
        <dbReference type="ARBA" id="ARBA00023145"/>
    </source>
</evidence>
<dbReference type="Gene3D" id="3.10.170.10">
    <property type="match status" value="1"/>
</dbReference>
<dbReference type="Pfam" id="PF22352">
    <property type="entry name" value="K319L-like_PKD"/>
    <property type="match status" value="1"/>
</dbReference>
<comment type="similarity">
    <text evidence="3">Belongs to the peptidase M36 family.</text>
</comment>
<dbReference type="InterPro" id="IPR020008">
    <property type="entry name" value="GlyGly_CTERM"/>
</dbReference>
<dbReference type="PANTHER" id="PTHR33478:SF1">
    <property type="entry name" value="EXTRACELLULAR METALLOPROTEINASE MEP"/>
    <property type="match status" value="1"/>
</dbReference>
<keyword evidence="11" id="KW-0732">Signal</keyword>